<keyword evidence="10" id="KW-1185">Reference proteome</keyword>
<dbReference type="PRINTS" id="PR00237">
    <property type="entry name" value="GPCRRHODOPSN"/>
</dbReference>
<proteinExistence type="predicted"/>
<dbReference type="InterPro" id="IPR017452">
    <property type="entry name" value="GPCR_Rhodpsn_7TM"/>
</dbReference>
<reference evidence="9 10" key="1">
    <citation type="submission" date="2024-02" db="EMBL/GenBank/DDBJ databases">
        <authorList>
            <person name="Daric V."/>
            <person name="Darras S."/>
        </authorList>
    </citation>
    <scope>NUCLEOTIDE SEQUENCE [LARGE SCALE GENOMIC DNA]</scope>
</reference>
<keyword evidence="5 7" id="KW-0472">Membrane</keyword>
<evidence type="ECO:0000313" key="9">
    <source>
        <dbReference type="EMBL" id="CAK8695559.1"/>
    </source>
</evidence>
<dbReference type="SUPFAM" id="SSF81321">
    <property type="entry name" value="Family A G protein-coupled receptor-like"/>
    <property type="match status" value="1"/>
</dbReference>
<gene>
    <name evidence="9" type="ORF">CVLEPA_LOCUS28820</name>
</gene>
<evidence type="ECO:0000256" key="7">
    <source>
        <dbReference type="SAM" id="Phobius"/>
    </source>
</evidence>
<keyword evidence="2" id="KW-1003">Cell membrane</keyword>
<dbReference type="Pfam" id="PF00001">
    <property type="entry name" value="7tm_1"/>
    <property type="match status" value="1"/>
</dbReference>
<feature type="domain" description="G-protein coupled receptors family 1 profile" evidence="8">
    <location>
        <begin position="66"/>
        <end position="342"/>
    </location>
</feature>
<evidence type="ECO:0000256" key="1">
    <source>
        <dbReference type="ARBA" id="ARBA00004651"/>
    </source>
</evidence>
<comment type="subcellular location">
    <subcellularLocation>
        <location evidence="1">Cell membrane</location>
        <topology evidence="1">Multi-pass membrane protein</topology>
    </subcellularLocation>
</comment>
<evidence type="ECO:0000256" key="6">
    <source>
        <dbReference type="ARBA" id="ARBA00023170"/>
    </source>
</evidence>
<comment type="caution">
    <text evidence="9">The sequence shown here is derived from an EMBL/GenBank/DDBJ whole genome shotgun (WGS) entry which is preliminary data.</text>
</comment>
<dbReference type="PROSITE" id="PS50262">
    <property type="entry name" value="G_PROTEIN_RECEP_F1_2"/>
    <property type="match status" value="1"/>
</dbReference>
<evidence type="ECO:0000259" key="8">
    <source>
        <dbReference type="PROSITE" id="PS50262"/>
    </source>
</evidence>
<dbReference type="PANTHER" id="PTHR24241:SF59">
    <property type="entry name" value="ADIPOKINETIC HORMONE RECEPTOR, ISOFORM C"/>
    <property type="match status" value="1"/>
</dbReference>
<evidence type="ECO:0000256" key="5">
    <source>
        <dbReference type="ARBA" id="ARBA00023136"/>
    </source>
</evidence>
<dbReference type="PANTHER" id="PTHR24241">
    <property type="entry name" value="NEUROPEPTIDE RECEPTOR-RELATED G-PROTEIN COUPLED RECEPTOR"/>
    <property type="match status" value="1"/>
</dbReference>
<evidence type="ECO:0000256" key="2">
    <source>
        <dbReference type="ARBA" id="ARBA00022475"/>
    </source>
</evidence>
<protein>
    <recommendedName>
        <fullName evidence="8">G-protein coupled receptors family 1 profile domain-containing protein</fullName>
    </recommendedName>
</protein>
<evidence type="ECO:0000256" key="4">
    <source>
        <dbReference type="ARBA" id="ARBA00022989"/>
    </source>
</evidence>
<dbReference type="EMBL" id="CAWYQH010000152">
    <property type="protein sequence ID" value="CAK8695559.1"/>
    <property type="molecule type" value="Genomic_DNA"/>
</dbReference>
<keyword evidence="6" id="KW-0675">Receptor</keyword>
<evidence type="ECO:0000313" key="10">
    <source>
        <dbReference type="Proteomes" id="UP001642483"/>
    </source>
</evidence>
<keyword evidence="4 7" id="KW-1133">Transmembrane helix</keyword>
<dbReference type="InterPro" id="IPR000276">
    <property type="entry name" value="GPCR_Rhodpsn"/>
</dbReference>
<feature type="transmembrane region" description="Helical" evidence="7">
    <location>
        <begin position="289"/>
        <end position="311"/>
    </location>
</feature>
<dbReference type="Gene3D" id="1.20.1070.10">
    <property type="entry name" value="Rhodopsin 7-helix transmembrane proteins"/>
    <property type="match status" value="1"/>
</dbReference>
<feature type="transmembrane region" description="Helical" evidence="7">
    <location>
        <begin position="86"/>
        <end position="105"/>
    </location>
</feature>
<name>A0ABP0GV01_CLALP</name>
<sequence length="414" mass="47203">MTSPTIANESCGPINQSLNQKFFVNGTFSCDVMFEDFLRGHRLLFDQHHLAKIVVIWVIFFLSCSGNSAVLFSVNGRRKQERSGNTQLLMTHLAIANLIFTFFVLPMDAIWNCTLEWRGGDILCRALNMLKQFAMYMSSSAIVVLVLVRLLTLLYPVPPNQQRKRVKLIIAVAWVLSFTSGLPGVAMFSTIDHWPMKCQCPKHYFHQCVDFMLIHGVGKQIFHMYSMCASFFVPVVIVIVCYIIMAIAIKKLGKREEEDHNRNPIFGGRKNEPSKGLAKAKKTNQLMTLLITLAFVICWCPYYIIGVIHWFNLNHEPIVDVVAEEVMLLSVYFNPCLHPFIIVMLNKDIRSRLRAVVTSIVLIPGNWRRGASSRKNIKSKDISLLTLHKEETEMTLFPSDNRKGQRHIANNAVV</sequence>
<feature type="transmembrane region" description="Helical" evidence="7">
    <location>
        <begin position="53"/>
        <end position="74"/>
    </location>
</feature>
<feature type="transmembrane region" description="Helical" evidence="7">
    <location>
        <begin position="133"/>
        <end position="156"/>
    </location>
</feature>
<dbReference type="Proteomes" id="UP001642483">
    <property type="component" value="Unassembled WGS sequence"/>
</dbReference>
<feature type="transmembrane region" description="Helical" evidence="7">
    <location>
        <begin position="168"/>
        <end position="188"/>
    </location>
</feature>
<evidence type="ECO:0000256" key="3">
    <source>
        <dbReference type="ARBA" id="ARBA00022692"/>
    </source>
</evidence>
<organism evidence="9 10">
    <name type="scientific">Clavelina lepadiformis</name>
    <name type="common">Light-bulb sea squirt</name>
    <name type="synonym">Ascidia lepadiformis</name>
    <dbReference type="NCBI Taxonomy" id="159417"/>
    <lineage>
        <taxon>Eukaryota</taxon>
        <taxon>Metazoa</taxon>
        <taxon>Chordata</taxon>
        <taxon>Tunicata</taxon>
        <taxon>Ascidiacea</taxon>
        <taxon>Aplousobranchia</taxon>
        <taxon>Clavelinidae</taxon>
        <taxon>Clavelina</taxon>
    </lineage>
</organism>
<feature type="transmembrane region" description="Helical" evidence="7">
    <location>
        <begin position="326"/>
        <end position="345"/>
    </location>
</feature>
<feature type="transmembrane region" description="Helical" evidence="7">
    <location>
        <begin position="222"/>
        <end position="245"/>
    </location>
</feature>
<accession>A0ABP0GV01</accession>
<keyword evidence="3 7" id="KW-0812">Transmembrane</keyword>